<dbReference type="Proteomes" id="UP001142648">
    <property type="component" value="Unassembled WGS sequence"/>
</dbReference>
<protein>
    <submittedName>
        <fullName evidence="3">ABC transporter substrate-binding protein</fullName>
    </submittedName>
</protein>
<proteinExistence type="predicted"/>
<reference evidence="3" key="1">
    <citation type="submission" date="2022-09" db="EMBL/GenBank/DDBJ databases">
        <title>The genome sequence of Tsuneonella sp. YG55.</title>
        <authorList>
            <person name="Liu Y."/>
        </authorList>
    </citation>
    <scope>NUCLEOTIDE SEQUENCE</scope>
    <source>
        <strain evidence="3">YG55</strain>
    </source>
</reference>
<feature type="domain" description="Fe/B12 periplasmic-binding" evidence="2">
    <location>
        <begin position="29"/>
        <end position="220"/>
    </location>
</feature>
<dbReference type="AlphaFoldDB" id="A0A9X2W1K7"/>
<dbReference type="SUPFAM" id="SSF53807">
    <property type="entry name" value="Helical backbone' metal receptor"/>
    <property type="match status" value="1"/>
</dbReference>
<dbReference type="InterPro" id="IPR002491">
    <property type="entry name" value="ABC_transptr_periplasmic_BD"/>
</dbReference>
<accession>A0A9X2W1K7</accession>
<gene>
    <name evidence="3" type="ORF">N0B51_08915</name>
</gene>
<dbReference type="EMBL" id="JAOAMV010000004">
    <property type="protein sequence ID" value="MCT2559101.1"/>
    <property type="molecule type" value="Genomic_DNA"/>
</dbReference>
<evidence type="ECO:0000256" key="1">
    <source>
        <dbReference type="SAM" id="SignalP"/>
    </source>
</evidence>
<dbReference type="Pfam" id="PF01497">
    <property type="entry name" value="Peripla_BP_2"/>
    <property type="match status" value="1"/>
</dbReference>
<feature type="signal peptide" evidence="1">
    <location>
        <begin position="1"/>
        <end position="22"/>
    </location>
</feature>
<dbReference type="PANTHER" id="PTHR30535">
    <property type="entry name" value="VITAMIN B12-BINDING PROTEIN"/>
    <property type="match status" value="1"/>
</dbReference>
<dbReference type="Gene3D" id="3.40.50.1980">
    <property type="entry name" value="Nitrogenase molybdenum iron protein domain"/>
    <property type="match status" value="2"/>
</dbReference>
<dbReference type="PANTHER" id="PTHR30535:SF4">
    <property type="entry name" value="HEMIN-BINDING PERIPLASMIC PROTEIN HMUT"/>
    <property type="match status" value="1"/>
</dbReference>
<keyword evidence="4" id="KW-1185">Reference proteome</keyword>
<feature type="chain" id="PRO_5040905783" evidence="1">
    <location>
        <begin position="23"/>
        <end position="267"/>
    </location>
</feature>
<dbReference type="RefSeq" id="WP_259961973.1">
    <property type="nucleotide sequence ID" value="NZ_JAOAMV010000004.1"/>
</dbReference>
<evidence type="ECO:0000313" key="4">
    <source>
        <dbReference type="Proteomes" id="UP001142648"/>
    </source>
</evidence>
<evidence type="ECO:0000313" key="3">
    <source>
        <dbReference type="EMBL" id="MCT2559101.1"/>
    </source>
</evidence>
<organism evidence="3 4">
    <name type="scientific">Tsuneonella litorea</name>
    <dbReference type="NCBI Taxonomy" id="2976475"/>
    <lineage>
        <taxon>Bacteria</taxon>
        <taxon>Pseudomonadati</taxon>
        <taxon>Pseudomonadota</taxon>
        <taxon>Alphaproteobacteria</taxon>
        <taxon>Sphingomonadales</taxon>
        <taxon>Erythrobacteraceae</taxon>
        <taxon>Tsuneonella</taxon>
    </lineage>
</organism>
<evidence type="ECO:0000259" key="2">
    <source>
        <dbReference type="Pfam" id="PF01497"/>
    </source>
</evidence>
<dbReference type="InterPro" id="IPR050902">
    <property type="entry name" value="ABC_Transporter_SBP"/>
</dbReference>
<keyword evidence="1" id="KW-0732">Signal</keyword>
<sequence length="267" mass="27596">MRVLLAACALLSGCAAPPPQRAGGVQPTIVSLNPCTDAILAEVADPAQILAISHYSHDPRATSMPLAEARRFRATGGTVEEVLALDPDLVVGSSFMPPATRASLARLGLRVETVGIASTVAASEAQVRRLAKLAGHPERGEALVRRIEAALAAAHSDRAVPAILWQPDGIVPGNGALVSELMARTGFVNASAARGMAQADYLSLERLLADPPAALLVAGSERGQHHPALGALPRMQRAAFDPSLLYCGGPTIIGAAGRLAEIRRGVS</sequence>
<comment type="caution">
    <text evidence="3">The sequence shown here is derived from an EMBL/GenBank/DDBJ whole genome shotgun (WGS) entry which is preliminary data.</text>
</comment>
<name>A0A9X2W1K7_9SPHN</name>